<reference evidence="3" key="1">
    <citation type="submission" date="2018-10" db="EMBL/GenBank/DDBJ databases">
        <title>FDA dAtabase for Regulatory Grade micrObial Sequences (FDA-ARGOS): Supporting development and validation of Infectious Disease Dx tests.</title>
        <authorList>
            <person name="Kerrigan L."/>
            <person name="Tallon L."/>
            <person name="Sadzewicz L."/>
            <person name="Sengamalay N."/>
            <person name="Ott S."/>
            <person name="Godinez A."/>
            <person name="Nagaraj S."/>
            <person name="Vavikolanu K."/>
            <person name="Nadendla S."/>
            <person name="George J."/>
            <person name="Sichtig H."/>
        </authorList>
    </citation>
    <scope>NUCLEOTIDE SEQUENCE [LARGE SCALE GENOMIC DNA]</scope>
    <source>
        <strain evidence="3">FDAARGOS_311</strain>
    </source>
</reference>
<gene>
    <name evidence="2" type="ORF">CAN33_0028595</name>
</gene>
<accession>A0A505HW51</accession>
<name>A0A505HW51_ASPNG</name>
<comment type="caution">
    <text evidence="2">The sequence shown here is derived from an EMBL/GenBank/DDBJ whole genome shotgun (WGS) entry which is preliminary data.</text>
</comment>
<evidence type="ECO:0000313" key="2">
    <source>
        <dbReference type="EMBL" id="TPR03420.1"/>
    </source>
</evidence>
<evidence type="ECO:0000313" key="3">
    <source>
        <dbReference type="Proteomes" id="UP000197666"/>
    </source>
</evidence>
<proteinExistence type="predicted"/>
<evidence type="ECO:0000256" key="1">
    <source>
        <dbReference type="SAM" id="MobiDB-lite"/>
    </source>
</evidence>
<dbReference type="Proteomes" id="UP000197666">
    <property type="component" value="Unassembled WGS sequence"/>
</dbReference>
<dbReference type="EMBL" id="NKJJ02000021">
    <property type="protein sequence ID" value="TPR03420.1"/>
    <property type="molecule type" value="Genomic_DNA"/>
</dbReference>
<dbReference type="AlphaFoldDB" id="A0A505HW51"/>
<sequence>MAMWRDRSVDLPAVLRANLHERRRRWLGRGYYQEFYGAFRRRAIIGHTITSGVYLLQLAISPATGQLHATPPYKWATARRMPNPQPSTASWRSLALAARHPRASTPSGRLSRGARITHLTGNWSIPSPARTHATLRGHRTPAAGPAVSAGRSAAPPTGAPAQRGGHPACKRSVVRK</sequence>
<organism evidence="2 3">
    <name type="scientific">Aspergillus niger</name>
    <dbReference type="NCBI Taxonomy" id="5061"/>
    <lineage>
        <taxon>Eukaryota</taxon>
        <taxon>Fungi</taxon>
        <taxon>Dikarya</taxon>
        <taxon>Ascomycota</taxon>
        <taxon>Pezizomycotina</taxon>
        <taxon>Eurotiomycetes</taxon>
        <taxon>Eurotiomycetidae</taxon>
        <taxon>Eurotiales</taxon>
        <taxon>Aspergillaceae</taxon>
        <taxon>Aspergillus</taxon>
        <taxon>Aspergillus subgen. Circumdati</taxon>
    </lineage>
</organism>
<protein>
    <submittedName>
        <fullName evidence="2">Uncharacterized protein</fullName>
    </submittedName>
</protein>
<feature type="region of interest" description="Disordered" evidence="1">
    <location>
        <begin position="139"/>
        <end position="176"/>
    </location>
</feature>